<dbReference type="STRING" id="366584.SAMN05216377_101492"/>
<accession>A0A1G7EVY1</accession>
<dbReference type="InterPro" id="IPR001647">
    <property type="entry name" value="HTH_TetR"/>
</dbReference>
<evidence type="ECO:0000256" key="4">
    <source>
        <dbReference type="PROSITE-ProRule" id="PRU00335"/>
    </source>
</evidence>
<dbReference type="Pfam" id="PF00440">
    <property type="entry name" value="TetR_N"/>
    <property type="match status" value="1"/>
</dbReference>
<keyword evidence="1" id="KW-0805">Transcription regulation</keyword>
<dbReference type="EMBL" id="FNBE01000001">
    <property type="protein sequence ID" value="SDE67762.1"/>
    <property type="molecule type" value="Genomic_DNA"/>
</dbReference>
<proteinExistence type="predicted"/>
<dbReference type="PROSITE" id="PS50977">
    <property type="entry name" value="HTH_TETR_2"/>
    <property type="match status" value="1"/>
</dbReference>
<protein>
    <submittedName>
        <fullName evidence="6">Transcriptional regulator, TetR family</fullName>
    </submittedName>
</protein>
<dbReference type="InterPro" id="IPR050109">
    <property type="entry name" value="HTH-type_TetR-like_transc_reg"/>
</dbReference>
<dbReference type="PRINTS" id="PR00455">
    <property type="entry name" value="HTHTETR"/>
</dbReference>
<evidence type="ECO:0000313" key="7">
    <source>
        <dbReference type="Proteomes" id="UP000198967"/>
    </source>
</evidence>
<feature type="DNA-binding region" description="H-T-H motif" evidence="4">
    <location>
        <begin position="31"/>
        <end position="50"/>
    </location>
</feature>
<keyword evidence="2 4" id="KW-0238">DNA-binding</keyword>
<evidence type="ECO:0000313" key="6">
    <source>
        <dbReference type="EMBL" id="SDE67762.1"/>
    </source>
</evidence>
<evidence type="ECO:0000256" key="3">
    <source>
        <dbReference type="ARBA" id="ARBA00023163"/>
    </source>
</evidence>
<dbReference type="RefSeq" id="WP_093075870.1">
    <property type="nucleotide sequence ID" value="NZ_FNBE01000001.1"/>
</dbReference>
<organism evidence="6 7">
    <name type="scientific">Pseudonocardia oroxyli</name>
    <dbReference type="NCBI Taxonomy" id="366584"/>
    <lineage>
        <taxon>Bacteria</taxon>
        <taxon>Bacillati</taxon>
        <taxon>Actinomycetota</taxon>
        <taxon>Actinomycetes</taxon>
        <taxon>Pseudonocardiales</taxon>
        <taxon>Pseudonocardiaceae</taxon>
        <taxon>Pseudonocardia</taxon>
    </lineage>
</organism>
<dbReference type="Proteomes" id="UP000198967">
    <property type="component" value="Unassembled WGS sequence"/>
</dbReference>
<dbReference type="AlphaFoldDB" id="A0A1G7EVY1"/>
<gene>
    <name evidence="6" type="ORF">SAMN05216377_101492</name>
</gene>
<dbReference type="Gene3D" id="1.10.357.10">
    <property type="entry name" value="Tetracycline Repressor, domain 2"/>
    <property type="match status" value="1"/>
</dbReference>
<reference evidence="6 7" key="1">
    <citation type="submission" date="2016-10" db="EMBL/GenBank/DDBJ databases">
        <authorList>
            <person name="de Groot N.N."/>
        </authorList>
    </citation>
    <scope>NUCLEOTIDE SEQUENCE [LARGE SCALE GENOMIC DNA]</scope>
    <source>
        <strain evidence="6 7">CGMCC 4.3143</strain>
    </source>
</reference>
<dbReference type="GO" id="GO:0003700">
    <property type="term" value="F:DNA-binding transcription factor activity"/>
    <property type="evidence" value="ECO:0007669"/>
    <property type="project" value="TreeGrafter"/>
</dbReference>
<dbReference type="GO" id="GO:0000976">
    <property type="term" value="F:transcription cis-regulatory region binding"/>
    <property type="evidence" value="ECO:0007669"/>
    <property type="project" value="TreeGrafter"/>
</dbReference>
<name>A0A1G7EVY1_PSEOR</name>
<dbReference type="OrthoDB" id="9795011at2"/>
<dbReference type="SUPFAM" id="SSF46689">
    <property type="entry name" value="Homeodomain-like"/>
    <property type="match status" value="1"/>
</dbReference>
<evidence type="ECO:0000256" key="2">
    <source>
        <dbReference type="ARBA" id="ARBA00023125"/>
    </source>
</evidence>
<keyword evidence="7" id="KW-1185">Reference proteome</keyword>
<dbReference type="PANTHER" id="PTHR30055">
    <property type="entry name" value="HTH-TYPE TRANSCRIPTIONAL REGULATOR RUTR"/>
    <property type="match status" value="1"/>
</dbReference>
<dbReference type="InterPro" id="IPR036271">
    <property type="entry name" value="Tet_transcr_reg_TetR-rel_C_sf"/>
</dbReference>
<dbReference type="InterPro" id="IPR009057">
    <property type="entry name" value="Homeodomain-like_sf"/>
</dbReference>
<dbReference type="PANTHER" id="PTHR30055:SF234">
    <property type="entry name" value="HTH-TYPE TRANSCRIPTIONAL REGULATOR BETI"/>
    <property type="match status" value="1"/>
</dbReference>
<feature type="domain" description="HTH tetR-type" evidence="5">
    <location>
        <begin position="9"/>
        <end position="68"/>
    </location>
</feature>
<evidence type="ECO:0000256" key="1">
    <source>
        <dbReference type="ARBA" id="ARBA00023015"/>
    </source>
</evidence>
<evidence type="ECO:0000259" key="5">
    <source>
        <dbReference type="PROSITE" id="PS50977"/>
    </source>
</evidence>
<sequence>MTSRRADADANRERILVAARLAFTEGGPSAPVRTVARRAGVGAATVYRHFPTKQALLDAAFARERALCSTIVDDALAADDPWQGLARAIERLLVATTENPRVVAELTRAGAFTDDRARSVRGMAELLRRAKAGGMLREEIVLEDVLLALQAGRGIQAATPAGREAATRRLAALVVQSFRAAPDATPLPPAARLRA</sequence>
<keyword evidence="3" id="KW-0804">Transcription</keyword>
<dbReference type="SUPFAM" id="SSF48498">
    <property type="entry name" value="Tetracyclin repressor-like, C-terminal domain"/>
    <property type="match status" value="1"/>
</dbReference>